<dbReference type="EMBL" id="REGN01002533">
    <property type="protein sequence ID" value="RNA27490.1"/>
    <property type="molecule type" value="Genomic_DNA"/>
</dbReference>
<name>A0A3M7RVK8_BRAPC</name>
<organism evidence="1 2">
    <name type="scientific">Brachionus plicatilis</name>
    <name type="common">Marine rotifer</name>
    <name type="synonym">Brachionus muelleri</name>
    <dbReference type="NCBI Taxonomy" id="10195"/>
    <lineage>
        <taxon>Eukaryota</taxon>
        <taxon>Metazoa</taxon>
        <taxon>Spiralia</taxon>
        <taxon>Gnathifera</taxon>
        <taxon>Rotifera</taxon>
        <taxon>Eurotatoria</taxon>
        <taxon>Monogononta</taxon>
        <taxon>Pseudotrocha</taxon>
        <taxon>Ploima</taxon>
        <taxon>Brachionidae</taxon>
        <taxon>Brachionus</taxon>
    </lineage>
</organism>
<sequence length="120" mass="13995">MMIFEEKNIQSLYAAIILVIERAFETNNSKHFHLEYHRDTNNSKKKISNHLVRPLFWVIEVDLVPTMTCVTIQRTSLHSIIERSGSLFCLNQYGLFNPEREQIVCIKAESNTKLNEISNV</sequence>
<evidence type="ECO:0000313" key="2">
    <source>
        <dbReference type="Proteomes" id="UP000276133"/>
    </source>
</evidence>
<accession>A0A3M7RVK8</accession>
<gene>
    <name evidence="1" type="ORF">BpHYR1_050259</name>
</gene>
<dbReference type="Proteomes" id="UP000276133">
    <property type="component" value="Unassembled WGS sequence"/>
</dbReference>
<evidence type="ECO:0000313" key="1">
    <source>
        <dbReference type="EMBL" id="RNA27490.1"/>
    </source>
</evidence>
<dbReference type="AlphaFoldDB" id="A0A3M7RVK8"/>
<protein>
    <submittedName>
        <fullName evidence="1">Uncharacterized protein</fullName>
    </submittedName>
</protein>
<proteinExistence type="predicted"/>
<comment type="caution">
    <text evidence="1">The sequence shown here is derived from an EMBL/GenBank/DDBJ whole genome shotgun (WGS) entry which is preliminary data.</text>
</comment>
<reference evidence="1 2" key="1">
    <citation type="journal article" date="2018" name="Sci. Rep.">
        <title>Genomic signatures of local adaptation to the degree of environmental predictability in rotifers.</title>
        <authorList>
            <person name="Franch-Gras L."/>
            <person name="Hahn C."/>
            <person name="Garcia-Roger E.M."/>
            <person name="Carmona M.J."/>
            <person name="Serra M."/>
            <person name="Gomez A."/>
        </authorList>
    </citation>
    <scope>NUCLEOTIDE SEQUENCE [LARGE SCALE GENOMIC DNA]</scope>
    <source>
        <strain evidence="1">HYR1</strain>
    </source>
</reference>
<keyword evidence="2" id="KW-1185">Reference proteome</keyword>